<keyword evidence="7" id="KW-0966">Cell projection</keyword>
<dbReference type="InterPro" id="IPR001624">
    <property type="entry name" value="FliE"/>
</dbReference>
<dbReference type="EMBL" id="NAAD01000001">
    <property type="protein sequence ID" value="ORJ63527.1"/>
    <property type="molecule type" value="Genomic_DNA"/>
</dbReference>
<dbReference type="HAMAP" id="MF_00724">
    <property type="entry name" value="FliE"/>
    <property type="match status" value="1"/>
</dbReference>
<evidence type="ECO:0000256" key="6">
    <source>
        <dbReference type="SAM" id="MobiDB-lite"/>
    </source>
</evidence>
<keyword evidence="7" id="KW-0282">Flagellum</keyword>
<dbReference type="PANTHER" id="PTHR34653:SF1">
    <property type="entry name" value="FLAGELLAR HOOK-BASAL BODY COMPLEX PROTEIN FLIE"/>
    <property type="match status" value="1"/>
</dbReference>
<dbReference type="Pfam" id="PF02049">
    <property type="entry name" value="FliE"/>
    <property type="match status" value="1"/>
</dbReference>
<evidence type="ECO:0000256" key="1">
    <source>
        <dbReference type="ARBA" id="ARBA00004117"/>
    </source>
</evidence>
<dbReference type="RefSeq" id="WP_085008714.1">
    <property type="nucleotide sequence ID" value="NZ_NAAD01000001.1"/>
</dbReference>
<evidence type="ECO:0000256" key="4">
    <source>
        <dbReference type="HAMAP-Rule" id="MF_00724"/>
    </source>
</evidence>
<dbReference type="GO" id="GO:0071973">
    <property type="term" value="P:bacterial-type flagellum-dependent cell motility"/>
    <property type="evidence" value="ECO:0007669"/>
    <property type="project" value="InterPro"/>
</dbReference>
<protein>
    <recommendedName>
        <fullName evidence="4 5">Flagellar hook-basal body complex protein FliE</fullName>
    </recommendedName>
</protein>
<sequence>MEKISLQSQLLPKLTPGGPAAKNPAEKFGSALGKALNDVNKIQAKANDGIKKLQSGQDASLPDVMLSMAQADISMRLLVQMRNKVIEAYQEIMRMQV</sequence>
<organism evidence="7 8">
    <name type="scientific">Geothermobacter hydrogeniphilus</name>
    <dbReference type="NCBI Taxonomy" id="1969733"/>
    <lineage>
        <taxon>Bacteria</taxon>
        <taxon>Pseudomonadati</taxon>
        <taxon>Thermodesulfobacteriota</taxon>
        <taxon>Desulfuromonadia</taxon>
        <taxon>Desulfuromonadales</taxon>
        <taxon>Geothermobacteraceae</taxon>
        <taxon>Geothermobacter</taxon>
    </lineage>
</organism>
<feature type="region of interest" description="Disordered" evidence="6">
    <location>
        <begin position="1"/>
        <end position="26"/>
    </location>
</feature>
<keyword evidence="8" id="KW-1185">Reference proteome</keyword>
<accession>A0A1X0YEH9</accession>
<dbReference type="OrthoDB" id="285952at2"/>
<dbReference type="PANTHER" id="PTHR34653">
    <property type="match status" value="1"/>
</dbReference>
<dbReference type="PRINTS" id="PR01006">
    <property type="entry name" value="FLGHOOKFLIE"/>
</dbReference>
<dbReference type="Proteomes" id="UP000193136">
    <property type="component" value="Unassembled WGS sequence"/>
</dbReference>
<dbReference type="STRING" id="1969733.B5V00_01280"/>
<evidence type="ECO:0000256" key="5">
    <source>
        <dbReference type="NCBIfam" id="TIGR00205"/>
    </source>
</evidence>
<comment type="caution">
    <text evidence="7">The sequence shown here is derived from an EMBL/GenBank/DDBJ whole genome shotgun (WGS) entry which is preliminary data.</text>
</comment>
<name>A0A1X0YEH9_9BACT</name>
<evidence type="ECO:0000256" key="2">
    <source>
        <dbReference type="ARBA" id="ARBA00009272"/>
    </source>
</evidence>
<dbReference type="AlphaFoldDB" id="A0A1X0YEH9"/>
<dbReference type="GO" id="GO:0003774">
    <property type="term" value="F:cytoskeletal motor activity"/>
    <property type="evidence" value="ECO:0007669"/>
    <property type="project" value="InterPro"/>
</dbReference>
<gene>
    <name evidence="4" type="primary">fliE</name>
    <name evidence="7" type="ORF">B5V00_01280</name>
</gene>
<dbReference type="NCBIfam" id="TIGR00205">
    <property type="entry name" value="fliE"/>
    <property type="match status" value="1"/>
</dbReference>
<dbReference type="GO" id="GO:0005198">
    <property type="term" value="F:structural molecule activity"/>
    <property type="evidence" value="ECO:0007669"/>
    <property type="project" value="UniProtKB-UniRule"/>
</dbReference>
<comment type="similarity">
    <text evidence="2 4">Belongs to the FliE family.</text>
</comment>
<comment type="subcellular location">
    <subcellularLocation>
        <location evidence="1 4">Bacterial flagellum basal body</location>
    </subcellularLocation>
</comment>
<evidence type="ECO:0000313" key="7">
    <source>
        <dbReference type="EMBL" id="ORJ63527.1"/>
    </source>
</evidence>
<keyword evidence="3 4" id="KW-0975">Bacterial flagellum</keyword>
<evidence type="ECO:0000256" key="3">
    <source>
        <dbReference type="ARBA" id="ARBA00023143"/>
    </source>
</evidence>
<keyword evidence="7" id="KW-0969">Cilium</keyword>
<dbReference type="GO" id="GO:0009425">
    <property type="term" value="C:bacterial-type flagellum basal body"/>
    <property type="evidence" value="ECO:0007669"/>
    <property type="project" value="UniProtKB-SubCell"/>
</dbReference>
<proteinExistence type="inferred from homology"/>
<reference evidence="7 8" key="1">
    <citation type="submission" date="2017-03" db="EMBL/GenBank/DDBJ databases">
        <title>Genome sequence of Geothermobacter sp. EPR-M, Deep-Sea Iron Reducer.</title>
        <authorList>
            <person name="Tully B."/>
            <person name="Savalia P."/>
            <person name="Abuyen K."/>
            <person name="Baughan C."/>
            <person name="Romero E."/>
            <person name="Ronkowski C."/>
            <person name="Torres B."/>
            <person name="Tremblay J."/>
            <person name="Trujillo A."/>
            <person name="Tyler M."/>
            <person name="Perez-Rodriguez I."/>
            <person name="Amend J."/>
        </authorList>
    </citation>
    <scope>NUCLEOTIDE SEQUENCE [LARGE SCALE GENOMIC DNA]</scope>
    <source>
        <strain evidence="7 8">EPR-M</strain>
    </source>
</reference>
<feature type="compositionally biased region" description="Polar residues" evidence="6">
    <location>
        <begin position="1"/>
        <end position="10"/>
    </location>
</feature>
<evidence type="ECO:0000313" key="8">
    <source>
        <dbReference type="Proteomes" id="UP000193136"/>
    </source>
</evidence>